<accession>A0ABR6MY24</accession>
<protein>
    <submittedName>
        <fullName evidence="1">Excinuclease UvrABC ATPase subunit</fullName>
    </submittedName>
</protein>
<reference evidence="1 2" key="1">
    <citation type="submission" date="2020-08" db="EMBL/GenBank/DDBJ databases">
        <title>Genomic Encyclopedia of Type Strains, Phase IV (KMG-IV): sequencing the most valuable type-strain genomes for metagenomic binning, comparative biology and taxonomic classification.</title>
        <authorList>
            <person name="Goeker M."/>
        </authorList>
    </citation>
    <scope>NUCLEOTIDE SEQUENCE [LARGE SCALE GENOMIC DNA]</scope>
    <source>
        <strain evidence="1 2">DSM 105434</strain>
    </source>
</reference>
<dbReference type="Proteomes" id="UP000536909">
    <property type="component" value="Unassembled WGS sequence"/>
</dbReference>
<keyword evidence="2" id="KW-1185">Reference proteome</keyword>
<comment type="caution">
    <text evidence="1">The sequence shown here is derived from an EMBL/GenBank/DDBJ whole genome shotgun (WGS) entry which is preliminary data.</text>
</comment>
<dbReference type="RefSeq" id="WP_164973544.1">
    <property type="nucleotide sequence ID" value="NZ_BSUI01000003.1"/>
</dbReference>
<evidence type="ECO:0000313" key="2">
    <source>
        <dbReference type="Proteomes" id="UP000536909"/>
    </source>
</evidence>
<name>A0ABR6MY24_9DEIO</name>
<organism evidence="1 2">
    <name type="scientific">Deinococcus metallilatus</name>
    <dbReference type="NCBI Taxonomy" id="1211322"/>
    <lineage>
        <taxon>Bacteria</taxon>
        <taxon>Thermotogati</taxon>
        <taxon>Deinococcota</taxon>
        <taxon>Deinococci</taxon>
        <taxon>Deinococcales</taxon>
        <taxon>Deinococcaceae</taxon>
        <taxon>Deinococcus</taxon>
    </lineage>
</organism>
<gene>
    <name evidence="1" type="ORF">HNQ10_003709</name>
</gene>
<sequence>MRLVMGVAGSGKSSVRRDVVTLAVTAANPPADLARRAPDALGVAYA</sequence>
<evidence type="ECO:0000313" key="1">
    <source>
        <dbReference type="EMBL" id="MBB5296849.1"/>
    </source>
</evidence>
<proteinExistence type="predicted"/>
<dbReference type="EMBL" id="JACHFV010000014">
    <property type="protein sequence ID" value="MBB5296849.1"/>
    <property type="molecule type" value="Genomic_DNA"/>
</dbReference>